<dbReference type="InterPro" id="IPR029063">
    <property type="entry name" value="SAM-dependent_MTases_sf"/>
</dbReference>
<dbReference type="EMBL" id="JBGFUD010002000">
    <property type="protein sequence ID" value="MFH4977016.1"/>
    <property type="molecule type" value="Genomic_DNA"/>
</dbReference>
<organism evidence="3 4">
    <name type="scientific">Gnathostoma spinigerum</name>
    <dbReference type="NCBI Taxonomy" id="75299"/>
    <lineage>
        <taxon>Eukaryota</taxon>
        <taxon>Metazoa</taxon>
        <taxon>Ecdysozoa</taxon>
        <taxon>Nematoda</taxon>
        <taxon>Chromadorea</taxon>
        <taxon>Rhabditida</taxon>
        <taxon>Spirurina</taxon>
        <taxon>Gnathostomatomorpha</taxon>
        <taxon>Gnathostomatoidea</taxon>
        <taxon>Gnathostomatidae</taxon>
        <taxon>Gnathostoma</taxon>
    </lineage>
</organism>
<sequence length="370" mass="41695">MDALRRSSVASCFHFSLLSFTHSRSLKFFRIILILCVLVTAALYWFISRSPVIIEDTRYGVTSVLDDSLLQVVIKQCSKMNKLCYTVADFLDPTNQRAIRQLNTDHNEDPESSLYLRNPQGKSPTDADTRLWSVDHSRIAVEYIAAMIAAPFALSSLNLEKGVDVNGNVLVVGLGGGSLDMFLTTKFPKLVIKVTEFDETVISLAQRWFGVVNNSNHQIIHTDGTDFINEFKPTEHRFDTVLIDACGLDGTVICPSQKFFHPSVLERLSSVLLSSNGSVIFNVLLTDSSGNLEERLFLVREVDERLRKQFKACILVQLKNMLNVVVVCAPFAKDMSSFRSFFKSSLTKVWHKLRFNFDFETPTVTELQSS</sequence>
<dbReference type="Proteomes" id="UP001608902">
    <property type="component" value="Unassembled WGS sequence"/>
</dbReference>
<reference evidence="3 4" key="1">
    <citation type="submission" date="2024-08" db="EMBL/GenBank/DDBJ databases">
        <title>Gnathostoma spinigerum genome.</title>
        <authorList>
            <person name="Gonzalez-Bertolin B."/>
            <person name="Monzon S."/>
            <person name="Zaballos A."/>
            <person name="Jimenez P."/>
            <person name="Dekumyoy P."/>
            <person name="Varona S."/>
            <person name="Cuesta I."/>
            <person name="Sumanam S."/>
            <person name="Adisakwattana P."/>
            <person name="Gasser R.B."/>
            <person name="Hernandez-Gonzalez A."/>
            <person name="Young N.D."/>
            <person name="Perteguer M.J."/>
        </authorList>
    </citation>
    <scope>NUCLEOTIDE SEQUENCE [LARGE SCALE GENOMIC DNA]</scope>
    <source>
        <strain evidence="3">AL3</strain>
        <tissue evidence="3">Liver</tissue>
    </source>
</reference>
<evidence type="ECO:0008006" key="5">
    <source>
        <dbReference type="Google" id="ProtNLM"/>
    </source>
</evidence>
<accession>A0ABD6EBJ0</accession>
<dbReference type="Gene3D" id="3.40.50.150">
    <property type="entry name" value="Vaccinia Virus protein VP39"/>
    <property type="match status" value="1"/>
</dbReference>
<dbReference type="SUPFAM" id="SSF53335">
    <property type="entry name" value="S-adenosyl-L-methionine-dependent methyltransferases"/>
    <property type="match status" value="1"/>
</dbReference>
<keyword evidence="2" id="KW-0472">Membrane</keyword>
<keyword evidence="2" id="KW-0812">Transmembrane</keyword>
<name>A0ABD6EBJ0_9BILA</name>
<proteinExistence type="predicted"/>
<keyword evidence="4" id="KW-1185">Reference proteome</keyword>
<dbReference type="AlphaFoldDB" id="A0ABD6EBJ0"/>
<evidence type="ECO:0000313" key="3">
    <source>
        <dbReference type="EMBL" id="MFH4977016.1"/>
    </source>
</evidence>
<feature type="transmembrane region" description="Helical" evidence="2">
    <location>
        <begin position="28"/>
        <end position="47"/>
    </location>
</feature>
<protein>
    <recommendedName>
        <fullName evidence="5">Methyltransferase-like protein 13</fullName>
    </recommendedName>
</protein>
<evidence type="ECO:0000256" key="1">
    <source>
        <dbReference type="SAM" id="MobiDB-lite"/>
    </source>
</evidence>
<feature type="region of interest" description="Disordered" evidence="1">
    <location>
        <begin position="106"/>
        <end position="127"/>
    </location>
</feature>
<comment type="caution">
    <text evidence="3">The sequence shown here is derived from an EMBL/GenBank/DDBJ whole genome shotgun (WGS) entry which is preliminary data.</text>
</comment>
<evidence type="ECO:0000313" key="4">
    <source>
        <dbReference type="Proteomes" id="UP001608902"/>
    </source>
</evidence>
<evidence type="ECO:0000256" key="2">
    <source>
        <dbReference type="SAM" id="Phobius"/>
    </source>
</evidence>
<gene>
    <name evidence="3" type="ORF">AB6A40_003725</name>
</gene>
<keyword evidence="2" id="KW-1133">Transmembrane helix</keyword>